<evidence type="ECO:0000256" key="13">
    <source>
        <dbReference type="SAM" id="SignalP"/>
    </source>
</evidence>
<evidence type="ECO:0000256" key="8">
    <source>
        <dbReference type="ARBA" id="ARBA00022989"/>
    </source>
</evidence>
<comment type="similarity">
    <text evidence="3 12">Belongs to the glycosyltransferase 22 family.</text>
</comment>
<evidence type="ECO:0000313" key="15">
    <source>
        <dbReference type="Proteomes" id="UP001151518"/>
    </source>
</evidence>
<evidence type="ECO:0000256" key="7">
    <source>
        <dbReference type="ARBA" id="ARBA00022824"/>
    </source>
</evidence>
<feature type="transmembrane region" description="Helical" evidence="12">
    <location>
        <begin position="263"/>
        <end position="285"/>
    </location>
</feature>
<dbReference type="InterPro" id="IPR005599">
    <property type="entry name" value="GPI_mannosylTrfase"/>
</dbReference>
<keyword evidence="6 12" id="KW-0812">Transmembrane</keyword>
<feature type="transmembrane region" description="Helical" evidence="12">
    <location>
        <begin position="345"/>
        <end position="363"/>
    </location>
</feature>
<evidence type="ECO:0000313" key="14">
    <source>
        <dbReference type="EMBL" id="KAJ2677431.1"/>
    </source>
</evidence>
<keyword evidence="5 14" id="KW-0808">Transferase</keyword>
<comment type="function">
    <text evidence="10">Mannosyltransferase that operates in the biosynthetic pathway of dolichol-linked oligosaccharides, the glycan precursors employed in protein asparagine (N)-glycosylation. The assembly of dolichol-linked oligosaccharides begins on the cytosolic side of the endoplasmic reticulum membrane and finishes in its lumen. The sequential addition of sugars to dolichol pyrophosphate produces dolichol-linked oligosaccharides containing fourteen sugars, including two GlcNAcs, nine mannoses and three glucoses. Once assembled, the oligosaccharide is transferred from the lipid to nascent proteins by oligosaccharyltransferases. In the lumen of the endoplasmic reticulum, adds the eighth mannose residue in an alpha-1,6 linkage onto Man(7)GlcNAc(2)-PP-dolichol to produce Man(8)GlcNAc(2)-PP-dolichol.</text>
</comment>
<evidence type="ECO:0000256" key="12">
    <source>
        <dbReference type="RuleBase" id="RU363075"/>
    </source>
</evidence>
<gene>
    <name evidence="14" type="primary">ECM39</name>
    <name evidence="14" type="ORF">GGI25_003186</name>
</gene>
<sequence length="498" mass="55904">MVGLLDCVFAAAVALSVIWAPYTKVEESFFIQAVHDILKWGWINNRFDHLAFPGVVPRSFIGPLFLSVLTYPAKLFNSGAAEGLWMQISARLVLGWTIAWANSKLRAAVNEAFGLESGRWYVVFCICQFHYTFWTSRMIGNTIALVPVLLAQAYWLHCIAAQSATIKRRFYCRMAAVLVFTCVVLRFDVAVFAVAMLAVEITSCTRRAIYVLLSVFALSVLVSSAIDSYYWQTPWMWPELQVFRFNIIHGRSSEWGVSPPHYYFTYFIPRLLLGALPFACMGMLIDQKAARLAIPYLAAIGMFSVNGHKEWRFILPAVPVLNVCAAAGVSKLCQIAALRQIVRRLAYMLSIASLALAMLMTHVSSLNYPGGHALAQLHAIEQDTANVHVHIDVFTAMTGVSRFGQVKNEWIYDKTEGLLPEQFSNYTHIITSSPETHSKDTGRFVVIGTQHGYTGLSIASPRKAAKEILSRHRVPFAIRQEPLVWIMRKRQQEPASKV</sequence>
<dbReference type="Proteomes" id="UP001151518">
    <property type="component" value="Unassembled WGS sequence"/>
</dbReference>
<comment type="catalytic activity">
    <reaction evidence="11">
        <text>an alpha-D-Man-(1-&gt;2)-alpha-D-Man-(1-&gt;2)-alpha-D-Man-(1-&gt;3)-[alpha-D-Man-(1-&gt;2)-alpha-D-Man-(1-&gt;3)-alpha-D-Man-(1-&gt;6)]-beta-D-Man-(1-&gt;4)-beta-D-GlcNAc-(1-&gt;4)-alpha-D-GlcNAc-diphospho-di-trans,poly-cis-dolichol + a di-trans,poly-cis-dolichyl beta-D-mannosyl phosphate = an alpha-D-Man-(1-&gt;2)-alpha-D-Man-(1-&gt;2)-alpha-D-Man-(1-&gt;3)-[alpha-D-Man-(1-&gt;2)-alpha-D-Man-(1-&gt;3)-[alpha-D-Man-(1-&gt;6)]-alpha-D-Man-(1-&gt;6)]-beta-D-Man-(1-&gt;4)-beta-D-GlcNAc-(1-&gt;4)-alpha-D-GlcNAc-diphospho-di-trans,poly-cis-dolichol + a di-trans,poly-cis-dolichyl phosphate + H(+)</text>
        <dbReference type="Rhea" id="RHEA:29535"/>
        <dbReference type="Rhea" id="RHEA-COMP:19498"/>
        <dbReference type="Rhea" id="RHEA-COMP:19501"/>
        <dbReference type="Rhea" id="RHEA-COMP:19518"/>
        <dbReference type="Rhea" id="RHEA-COMP:19519"/>
        <dbReference type="ChEBI" id="CHEBI:15378"/>
        <dbReference type="ChEBI" id="CHEBI:57683"/>
        <dbReference type="ChEBI" id="CHEBI:58211"/>
        <dbReference type="ChEBI" id="CHEBI:132517"/>
        <dbReference type="ChEBI" id="CHEBI:132519"/>
        <dbReference type="EC" id="2.4.1.260"/>
    </reaction>
    <physiologicalReaction direction="left-to-right" evidence="11">
        <dbReference type="Rhea" id="RHEA:29536"/>
    </physiologicalReaction>
</comment>
<evidence type="ECO:0000256" key="9">
    <source>
        <dbReference type="ARBA" id="ARBA00023136"/>
    </source>
</evidence>
<feature type="transmembrane region" description="Helical" evidence="12">
    <location>
        <begin position="209"/>
        <end position="231"/>
    </location>
</feature>
<name>A0A9W8G765_9FUNG</name>
<dbReference type="OrthoDB" id="19039at2759"/>
<dbReference type="EC" id="2.4.1.-" evidence="12"/>
<dbReference type="AlphaFoldDB" id="A0A9W8G765"/>
<keyword evidence="9 12" id="KW-0472">Membrane</keyword>
<evidence type="ECO:0000256" key="3">
    <source>
        <dbReference type="ARBA" id="ARBA00007063"/>
    </source>
</evidence>
<dbReference type="GO" id="GO:0052917">
    <property type="term" value="F:dol-P-Man:Man(7)GlcNAc(2)-PP-Dol alpha-1,6-mannosyltransferase activity"/>
    <property type="evidence" value="ECO:0007669"/>
    <property type="project" value="UniProtKB-EC"/>
</dbReference>
<evidence type="ECO:0000256" key="11">
    <source>
        <dbReference type="ARBA" id="ARBA00048899"/>
    </source>
</evidence>
<keyword evidence="4 12" id="KW-0328">Glycosyltransferase</keyword>
<organism evidence="14 15">
    <name type="scientific">Coemansia spiralis</name>
    <dbReference type="NCBI Taxonomy" id="417178"/>
    <lineage>
        <taxon>Eukaryota</taxon>
        <taxon>Fungi</taxon>
        <taxon>Fungi incertae sedis</taxon>
        <taxon>Zoopagomycota</taxon>
        <taxon>Kickxellomycotina</taxon>
        <taxon>Kickxellomycetes</taxon>
        <taxon>Kickxellales</taxon>
        <taxon>Kickxellaceae</taxon>
        <taxon>Coemansia</taxon>
    </lineage>
</organism>
<keyword evidence="8 12" id="KW-1133">Transmembrane helix</keyword>
<comment type="caution">
    <text evidence="14">The sequence shown here is derived from an EMBL/GenBank/DDBJ whole genome shotgun (WGS) entry which is preliminary data.</text>
</comment>
<dbReference type="PANTHER" id="PTHR22760">
    <property type="entry name" value="GLYCOSYLTRANSFERASE"/>
    <property type="match status" value="1"/>
</dbReference>
<evidence type="ECO:0000256" key="6">
    <source>
        <dbReference type="ARBA" id="ARBA00022692"/>
    </source>
</evidence>
<proteinExistence type="inferred from homology"/>
<evidence type="ECO:0000256" key="4">
    <source>
        <dbReference type="ARBA" id="ARBA00022676"/>
    </source>
</evidence>
<dbReference type="PANTHER" id="PTHR22760:SF1">
    <property type="entry name" value="DOL-P-MAN:MAN(7)GLCNAC(2)-PP-DOL ALPHA-1,6-MANNOSYLTRANSFERASE"/>
    <property type="match status" value="1"/>
</dbReference>
<evidence type="ECO:0000256" key="2">
    <source>
        <dbReference type="ARBA" id="ARBA00004922"/>
    </source>
</evidence>
<evidence type="ECO:0000256" key="1">
    <source>
        <dbReference type="ARBA" id="ARBA00004477"/>
    </source>
</evidence>
<feature type="signal peptide" evidence="13">
    <location>
        <begin position="1"/>
        <end position="16"/>
    </location>
</feature>
<comment type="pathway">
    <text evidence="2">Protein modification; protein glycosylation.</text>
</comment>
<accession>A0A9W8G765</accession>
<evidence type="ECO:0000256" key="5">
    <source>
        <dbReference type="ARBA" id="ARBA00022679"/>
    </source>
</evidence>
<keyword evidence="7 12" id="KW-0256">Endoplasmic reticulum</keyword>
<comment type="caution">
    <text evidence="12">Lacks conserved residue(s) required for the propagation of feature annotation.</text>
</comment>
<dbReference type="GO" id="GO:0005789">
    <property type="term" value="C:endoplasmic reticulum membrane"/>
    <property type="evidence" value="ECO:0007669"/>
    <property type="project" value="UniProtKB-SubCell"/>
</dbReference>
<dbReference type="EMBL" id="JANBTW010000033">
    <property type="protein sequence ID" value="KAJ2677431.1"/>
    <property type="molecule type" value="Genomic_DNA"/>
</dbReference>
<feature type="chain" id="PRO_5040719317" description="Mannosyltransferase" evidence="13">
    <location>
        <begin position="17"/>
        <end position="498"/>
    </location>
</feature>
<dbReference type="GO" id="GO:0006487">
    <property type="term" value="P:protein N-linked glycosylation"/>
    <property type="evidence" value="ECO:0007669"/>
    <property type="project" value="TreeGrafter"/>
</dbReference>
<feature type="transmembrane region" description="Helical" evidence="12">
    <location>
        <begin position="175"/>
        <end position="197"/>
    </location>
</feature>
<keyword evidence="13" id="KW-0732">Signal</keyword>
<evidence type="ECO:0000256" key="10">
    <source>
        <dbReference type="ARBA" id="ARBA00044721"/>
    </source>
</evidence>
<dbReference type="Pfam" id="PF03901">
    <property type="entry name" value="Glyco_transf_22"/>
    <property type="match status" value="1"/>
</dbReference>
<protein>
    <recommendedName>
        <fullName evidence="12">Mannosyltransferase</fullName>
        <ecNumber evidence="12">2.4.1.-</ecNumber>
    </recommendedName>
</protein>
<comment type="subcellular location">
    <subcellularLocation>
        <location evidence="1 12">Endoplasmic reticulum membrane</location>
        <topology evidence="1 12">Multi-pass membrane protein</topology>
    </subcellularLocation>
</comment>
<reference evidence="14" key="1">
    <citation type="submission" date="2022-07" db="EMBL/GenBank/DDBJ databases">
        <title>Phylogenomic reconstructions and comparative analyses of Kickxellomycotina fungi.</title>
        <authorList>
            <person name="Reynolds N.K."/>
            <person name="Stajich J.E."/>
            <person name="Barry K."/>
            <person name="Grigoriev I.V."/>
            <person name="Crous P."/>
            <person name="Smith M.E."/>
        </authorList>
    </citation>
    <scope>NUCLEOTIDE SEQUENCE</scope>
    <source>
        <strain evidence="14">NRRL 3115</strain>
    </source>
</reference>